<dbReference type="Proteomes" id="UP001605036">
    <property type="component" value="Unassembled WGS sequence"/>
</dbReference>
<organism evidence="1 2">
    <name type="scientific">Riccia fluitans</name>
    <dbReference type="NCBI Taxonomy" id="41844"/>
    <lineage>
        <taxon>Eukaryota</taxon>
        <taxon>Viridiplantae</taxon>
        <taxon>Streptophyta</taxon>
        <taxon>Embryophyta</taxon>
        <taxon>Marchantiophyta</taxon>
        <taxon>Marchantiopsida</taxon>
        <taxon>Marchantiidae</taxon>
        <taxon>Marchantiales</taxon>
        <taxon>Ricciaceae</taxon>
        <taxon>Riccia</taxon>
    </lineage>
</organism>
<name>A0ABD1YAF5_9MARC</name>
<protein>
    <submittedName>
        <fullName evidence="1">Uncharacterized protein</fullName>
    </submittedName>
</protein>
<evidence type="ECO:0000313" key="1">
    <source>
        <dbReference type="EMBL" id="KAL2623738.1"/>
    </source>
</evidence>
<dbReference type="AlphaFoldDB" id="A0ABD1YAF5"/>
<sequence length="73" mass="8156">MIGLAPYFNLNIRPQSFLSLEDQFGNAANVLEGTIMVAEPKYYDSATGQLRALDFANIPSQIRDPERESVYST</sequence>
<gene>
    <name evidence="1" type="ORF">R1flu_007983</name>
</gene>
<proteinExistence type="predicted"/>
<dbReference type="EMBL" id="JBHFFA010000005">
    <property type="protein sequence ID" value="KAL2623738.1"/>
    <property type="molecule type" value="Genomic_DNA"/>
</dbReference>
<reference evidence="1 2" key="1">
    <citation type="submission" date="2024-09" db="EMBL/GenBank/DDBJ databases">
        <title>Chromosome-scale assembly of Riccia fluitans.</title>
        <authorList>
            <person name="Paukszto L."/>
            <person name="Sawicki J."/>
            <person name="Karawczyk K."/>
            <person name="Piernik-Szablinska J."/>
            <person name="Szczecinska M."/>
            <person name="Mazdziarz M."/>
        </authorList>
    </citation>
    <scope>NUCLEOTIDE SEQUENCE [LARGE SCALE GENOMIC DNA]</scope>
    <source>
        <strain evidence="1">Rf_01</strain>
        <tissue evidence="1">Aerial parts of the thallus</tissue>
    </source>
</reference>
<comment type="caution">
    <text evidence="1">The sequence shown here is derived from an EMBL/GenBank/DDBJ whole genome shotgun (WGS) entry which is preliminary data.</text>
</comment>
<keyword evidence="2" id="KW-1185">Reference proteome</keyword>
<evidence type="ECO:0000313" key="2">
    <source>
        <dbReference type="Proteomes" id="UP001605036"/>
    </source>
</evidence>
<accession>A0ABD1YAF5</accession>